<keyword evidence="7 9" id="KW-0503">Monooxygenase</keyword>
<evidence type="ECO:0000256" key="1">
    <source>
        <dbReference type="ARBA" id="ARBA00001971"/>
    </source>
</evidence>
<keyword evidence="10" id="KW-0812">Transmembrane</keyword>
<protein>
    <recommendedName>
        <fullName evidence="13">Cytochrome P450 alkane hydroxylase</fullName>
    </recommendedName>
</protein>
<dbReference type="InterPro" id="IPR002402">
    <property type="entry name" value="Cyt_P450_E_grp-II"/>
</dbReference>
<evidence type="ECO:0000256" key="10">
    <source>
        <dbReference type="SAM" id="Phobius"/>
    </source>
</evidence>
<dbReference type="InterPro" id="IPR001128">
    <property type="entry name" value="Cyt_P450"/>
</dbReference>
<dbReference type="Proteomes" id="UP000593566">
    <property type="component" value="Unassembled WGS sequence"/>
</dbReference>
<evidence type="ECO:0000256" key="5">
    <source>
        <dbReference type="ARBA" id="ARBA00023002"/>
    </source>
</evidence>
<evidence type="ECO:0000313" key="11">
    <source>
        <dbReference type="EMBL" id="KAF6220836.1"/>
    </source>
</evidence>
<accession>A0A8H6FAE2</accession>
<dbReference type="AlphaFoldDB" id="A0A8H6FAE2"/>
<dbReference type="SUPFAM" id="SSF48264">
    <property type="entry name" value="Cytochrome P450"/>
    <property type="match status" value="1"/>
</dbReference>
<gene>
    <name evidence="11" type="ORF">HO133_002516</name>
</gene>
<dbReference type="Pfam" id="PF00067">
    <property type="entry name" value="p450"/>
    <property type="match status" value="1"/>
</dbReference>
<keyword evidence="5 9" id="KW-0560">Oxidoreductase</keyword>
<evidence type="ECO:0000256" key="6">
    <source>
        <dbReference type="ARBA" id="ARBA00023004"/>
    </source>
</evidence>
<evidence type="ECO:0000256" key="2">
    <source>
        <dbReference type="ARBA" id="ARBA00010617"/>
    </source>
</evidence>
<feature type="transmembrane region" description="Helical" evidence="10">
    <location>
        <begin position="305"/>
        <end position="328"/>
    </location>
</feature>
<proteinExistence type="inferred from homology"/>
<evidence type="ECO:0000256" key="8">
    <source>
        <dbReference type="PIRSR" id="PIRSR602402-1"/>
    </source>
</evidence>
<dbReference type="InterPro" id="IPR047146">
    <property type="entry name" value="Cyt_P450_E_CYP52_fungi"/>
</dbReference>
<dbReference type="PANTHER" id="PTHR24287">
    <property type="entry name" value="P450, PUTATIVE (EUROFUNG)-RELATED"/>
    <property type="match status" value="1"/>
</dbReference>
<dbReference type="InterPro" id="IPR036396">
    <property type="entry name" value="Cyt_P450_sf"/>
</dbReference>
<evidence type="ECO:0000256" key="7">
    <source>
        <dbReference type="ARBA" id="ARBA00023033"/>
    </source>
</evidence>
<dbReference type="GeneID" id="59330929"/>
<comment type="similarity">
    <text evidence="2 9">Belongs to the cytochrome P450 family.</text>
</comment>
<dbReference type="PROSITE" id="PS00086">
    <property type="entry name" value="CYTOCHROME_P450"/>
    <property type="match status" value="1"/>
</dbReference>
<keyword evidence="10" id="KW-0472">Membrane</keyword>
<dbReference type="GO" id="GO:0020037">
    <property type="term" value="F:heme binding"/>
    <property type="evidence" value="ECO:0007669"/>
    <property type="project" value="InterPro"/>
</dbReference>
<dbReference type="InterPro" id="IPR017972">
    <property type="entry name" value="Cyt_P450_CS"/>
</dbReference>
<comment type="cofactor">
    <cofactor evidence="1 8">
        <name>heme</name>
        <dbReference type="ChEBI" id="CHEBI:30413"/>
    </cofactor>
</comment>
<dbReference type="PRINTS" id="PR00385">
    <property type="entry name" value="P450"/>
</dbReference>
<evidence type="ECO:0000256" key="4">
    <source>
        <dbReference type="ARBA" id="ARBA00022723"/>
    </source>
</evidence>
<dbReference type="GO" id="GO:0005506">
    <property type="term" value="F:iron ion binding"/>
    <property type="evidence" value="ECO:0007669"/>
    <property type="project" value="InterPro"/>
</dbReference>
<dbReference type="Gene3D" id="1.10.630.10">
    <property type="entry name" value="Cytochrome P450"/>
    <property type="match status" value="1"/>
</dbReference>
<dbReference type="PRINTS" id="PR01239">
    <property type="entry name" value="EP450IICYP52"/>
</dbReference>
<evidence type="ECO:0000313" key="12">
    <source>
        <dbReference type="Proteomes" id="UP000593566"/>
    </source>
</evidence>
<evidence type="ECO:0008006" key="13">
    <source>
        <dbReference type="Google" id="ProtNLM"/>
    </source>
</evidence>
<dbReference type="InterPro" id="IPR002974">
    <property type="entry name" value="Cyt_P450_E_CYP52_ascomycetes"/>
</dbReference>
<dbReference type="PANTHER" id="PTHR24287:SF19">
    <property type="entry name" value="CYTOCHROME P450"/>
    <property type="match status" value="1"/>
</dbReference>
<feature type="binding site" description="axial binding residue" evidence="8">
    <location>
        <position position="452"/>
    </location>
    <ligand>
        <name>heme</name>
        <dbReference type="ChEBI" id="CHEBI:30413"/>
    </ligand>
    <ligandPart>
        <name>Fe</name>
        <dbReference type="ChEBI" id="CHEBI:18248"/>
    </ligandPart>
</feature>
<keyword evidence="6 8" id="KW-0408">Iron</keyword>
<sequence length="505" mass="56980">MAQFHVIILVPLLIFATVRIYETLRAYKARSSLAQKNNCKPPKKYPHKEPILGLDLFYFMVQSAKKGHSLKSLVQLHETYGRTFQATSFGETIINTTEPKILTTVLATKSENFGVWSIRAPPATPLVAGGVFTTDGADWAHSRGLIKPCFARAQVADLVSLKVHVDRLVELIPKDGSTFDLQTLFSRLSLDSSTGFLFGESLDSLLETNSIETEKFLTSFNTAQYGVGERVRLGKLRFLYRDKRYTEACKSVHSFIDNYVVKAVNNKSEEEENNSEPTNPQRKRYILLDEMAKVTKDTTDLRYQILSVFLAGHEATAVALGSIFFHLARNRAIWDRLRSEVKAVGNAPLTFELLKSMQYLRYVISENLRLNPVAPLMSRMCLRDTVLPAGGGPDGGDPLLVTRGQTIAWSTYALHRDSSFWGADVESFRPERWEDVRPRWEYIPFGGGTRICPAQQLALTEIGYVVVRLVQTFKTLENRDPEPWEELLKMTLVSKNGVQVGMFPE</sequence>
<keyword evidence="3 8" id="KW-0349">Heme</keyword>
<name>A0A8H6FAE2_9LECA</name>
<dbReference type="RefSeq" id="XP_037150271.1">
    <property type="nucleotide sequence ID" value="XM_037293442.1"/>
</dbReference>
<dbReference type="PRINTS" id="PR00464">
    <property type="entry name" value="EP450II"/>
</dbReference>
<organism evidence="11 12">
    <name type="scientific">Letharia lupina</name>
    <dbReference type="NCBI Taxonomy" id="560253"/>
    <lineage>
        <taxon>Eukaryota</taxon>
        <taxon>Fungi</taxon>
        <taxon>Dikarya</taxon>
        <taxon>Ascomycota</taxon>
        <taxon>Pezizomycotina</taxon>
        <taxon>Lecanoromycetes</taxon>
        <taxon>OSLEUM clade</taxon>
        <taxon>Lecanoromycetidae</taxon>
        <taxon>Lecanorales</taxon>
        <taxon>Lecanorineae</taxon>
        <taxon>Parmeliaceae</taxon>
        <taxon>Letharia</taxon>
    </lineage>
</organism>
<dbReference type="CDD" id="cd11063">
    <property type="entry name" value="CYP52"/>
    <property type="match status" value="1"/>
</dbReference>
<keyword evidence="12" id="KW-1185">Reference proteome</keyword>
<evidence type="ECO:0000256" key="3">
    <source>
        <dbReference type="ARBA" id="ARBA00022617"/>
    </source>
</evidence>
<keyword evidence="10" id="KW-1133">Transmembrane helix</keyword>
<comment type="caution">
    <text evidence="11">The sequence shown here is derived from an EMBL/GenBank/DDBJ whole genome shotgun (WGS) entry which is preliminary data.</text>
</comment>
<dbReference type="EMBL" id="JACCJB010000015">
    <property type="protein sequence ID" value="KAF6220836.1"/>
    <property type="molecule type" value="Genomic_DNA"/>
</dbReference>
<keyword evidence="4 8" id="KW-0479">Metal-binding</keyword>
<dbReference type="GO" id="GO:0016712">
    <property type="term" value="F:oxidoreductase activity, acting on paired donors, with incorporation or reduction of molecular oxygen, reduced flavin or flavoprotein as one donor, and incorporation of one atom of oxygen"/>
    <property type="evidence" value="ECO:0007669"/>
    <property type="project" value="InterPro"/>
</dbReference>
<evidence type="ECO:0000256" key="9">
    <source>
        <dbReference type="RuleBase" id="RU000461"/>
    </source>
</evidence>
<reference evidence="11 12" key="1">
    <citation type="journal article" date="2020" name="Genomics">
        <title>Complete, high-quality genomes from long-read metagenomic sequencing of two wolf lichen thalli reveals enigmatic genome architecture.</title>
        <authorList>
            <person name="McKenzie S.K."/>
            <person name="Walston R.F."/>
            <person name="Allen J.L."/>
        </authorList>
    </citation>
    <scope>NUCLEOTIDE SEQUENCE [LARGE SCALE GENOMIC DNA]</scope>
    <source>
        <strain evidence="11">WasteWater1</strain>
    </source>
</reference>